<keyword evidence="3" id="KW-1185">Reference proteome</keyword>
<evidence type="ECO:0000313" key="2">
    <source>
        <dbReference type="EMBL" id="BBZ78642.1"/>
    </source>
</evidence>
<evidence type="ECO:0000259" key="1">
    <source>
        <dbReference type="Pfam" id="PF02426"/>
    </source>
</evidence>
<dbReference type="Proteomes" id="UP000467249">
    <property type="component" value="Chromosome"/>
</dbReference>
<accession>A0A6N4WFE0</accession>
<dbReference type="InterPro" id="IPR026029">
    <property type="entry name" value="MLI_dom"/>
</dbReference>
<reference evidence="2 3" key="1">
    <citation type="journal article" date="2019" name="Emerg. Microbes Infect.">
        <title>Comprehensive subspecies identification of 175 nontuberculous mycobacteria species based on 7547 genomic profiles.</title>
        <authorList>
            <person name="Matsumoto Y."/>
            <person name="Kinjo T."/>
            <person name="Motooka D."/>
            <person name="Nabeya D."/>
            <person name="Jung N."/>
            <person name="Uechi K."/>
            <person name="Horii T."/>
            <person name="Iida T."/>
            <person name="Fujita J."/>
            <person name="Nakamura S."/>
        </authorList>
    </citation>
    <scope>NUCLEOTIDE SEQUENCE [LARGE SCALE GENOMIC DNA]</scope>
    <source>
        <strain evidence="2 3">JCM 30275</strain>
    </source>
</reference>
<proteinExistence type="predicted"/>
<feature type="domain" description="Muconolactone isomerase" evidence="1">
    <location>
        <begin position="7"/>
        <end position="84"/>
    </location>
</feature>
<dbReference type="AlphaFoldDB" id="A0A6N4WFE0"/>
<name>A0A6N4WFE0_9MYCO</name>
<dbReference type="KEGG" id="many:MANY_39790"/>
<dbReference type="RefSeq" id="WP_163805761.1">
    <property type="nucleotide sequence ID" value="NZ_AP022620.1"/>
</dbReference>
<sequence length="88" mass="9542">MPTFMVIATFDPETDLPQMKSVIAEEVAQVKVLQGEGRLTSLHISSARGTVFLGILAEDAAEAQATVQTLPMAKWWAIDVYPTDQPPA</sequence>
<evidence type="ECO:0000313" key="3">
    <source>
        <dbReference type="Proteomes" id="UP000467249"/>
    </source>
</evidence>
<dbReference type="Gene3D" id="3.30.70.1060">
    <property type="entry name" value="Dimeric alpha+beta barrel"/>
    <property type="match status" value="1"/>
</dbReference>
<gene>
    <name evidence="2" type="ORF">MANY_39790</name>
</gene>
<dbReference type="EMBL" id="AP022620">
    <property type="protein sequence ID" value="BBZ78642.1"/>
    <property type="molecule type" value="Genomic_DNA"/>
</dbReference>
<organism evidence="2 3">
    <name type="scientific">Mycolicibacterium anyangense</name>
    <dbReference type="NCBI Taxonomy" id="1431246"/>
    <lineage>
        <taxon>Bacteria</taxon>
        <taxon>Bacillati</taxon>
        <taxon>Actinomycetota</taxon>
        <taxon>Actinomycetes</taxon>
        <taxon>Mycobacteriales</taxon>
        <taxon>Mycobacteriaceae</taxon>
        <taxon>Mycolicibacterium</taxon>
    </lineage>
</organism>
<protein>
    <recommendedName>
        <fullName evidence="1">Muconolactone isomerase domain-containing protein</fullName>
    </recommendedName>
</protein>
<dbReference type="Pfam" id="PF02426">
    <property type="entry name" value="MIase"/>
    <property type="match status" value="1"/>
</dbReference>